<dbReference type="InterPro" id="IPR046232">
    <property type="entry name" value="DUF6265"/>
</dbReference>
<gene>
    <name evidence="3" type="ORF">HKW67_10110</name>
</gene>
<protein>
    <recommendedName>
        <fullName evidence="2">DUF6265 domain-containing protein</fullName>
    </recommendedName>
</protein>
<feature type="chain" id="PRO_5027077203" description="DUF6265 domain-containing protein" evidence="1">
    <location>
        <begin position="18"/>
        <end position="158"/>
    </location>
</feature>
<dbReference type="Proteomes" id="UP000500938">
    <property type="component" value="Chromosome"/>
</dbReference>
<keyword evidence="1" id="KW-0732">Signal</keyword>
<dbReference type="AlphaFoldDB" id="A0A6M4IQ16"/>
<evidence type="ECO:0000313" key="4">
    <source>
        <dbReference type="Proteomes" id="UP000500938"/>
    </source>
</evidence>
<evidence type="ECO:0000313" key="3">
    <source>
        <dbReference type="EMBL" id="QJR35839.1"/>
    </source>
</evidence>
<organism evidence="3 4">
    <name type="scientific">Gemmatimonas groenlandica</name>
    <dbReference type="NCBI Taxonomy" id="2732249"/>
    <lineage>
        <taxon>Bacteria</taxon>
        <taxon>Pseudomonadati</taxon>
        <taxon>Gemmatimonadota</taxon>
        <taxon>Gemmatimonadia</taxon>
        <taxon>Gemmatimonadales</taxon>
        <taxon>Gemmatimonadaceae</taxon>
        <taxon>Gemmatimonas</taxon>
    </lineage>
</organism>
<feature type="domain" description="DUF6265" evidence="2">
    <location>
        <begin position="32"/>
        <end position="137"/>
    </location>
</feature>
<name>A0A6M4IQ16_9BACT</name>
<accession>A0A6M4IQ16</accession>
<proteinExistence type="predicted"/>
<keyword evidence="4" id="KW-1185">Reference proteome</keyword>
<evidence type="ECO:0000256" key="1">
    <source>
        <dbReference type="SAM" id="SignalP"/>
    </source>
</evidence>
<dbReference type="KEGG" id="ggr:HKW67_10110"/>
<evidence type="ECO:0000259" key="2">
    <source>
        <dbReference type="Pfam" id="PF19780"/>
    </source>
</evidence>
<reference evidence="3 4" key="1">
    <citation type="submission" date="2020-05" db="EMBL/GenBank/DDBJ databases">
        <title>Complete genome sequence of Gemmatimonas greenlandica TET16.</title>
        <authorList>
            <person name="Zeng Y."/>
        </authorList>
    </citation>
    <scope>NUCLEOTIDE SEQUENCE [LARGE SCALE GENOMIC DNA]</scope>
    <source>
        <strain evidence="3 4">TET16</strain>
    </source>
</reference>
<dbReference type="EMBL" id="CP053085">
    <property type="protein sequence ID" value="QJR35839.1"/>
    <property type="molecule type" value="Genomic_DNA"/>
</dbReference>
<feature type="signal peptide" evidence="1">
    <location>
        <begin position="1"/>
        <end position="17"/>
    </location>
</feature>
<sequence length="158" mass="16966">MSLRVRVVVSLAFFVAALPGQPPTVNVARLGWMAGCWEQRSGGTITHETWMAPAGGAMVGMSRTVGGGAMRAWESLRIVTDSGRLAYVAQPNGRAPTAFPAVMTSDTLAVFENPTHDFPQRIAYRRLSADSIVARISAVRDGKTRGMDIRMKRVSCGG</sequence>
<dbReference type="RefSeq" id="WP_171225269.1">
    <property type="nucleotide sequence ID" value="NZ_CP053085.1"/>
</dbReference>
<dbReference type="Pfam" id="PF19780">
    <property type="entry name" value="DUF6265"/>
    <property type="match status" value="1"/>
</dbReference>